<feature type="region of interest" description="Disordered" evidence="3">
    <location>
        <begin position="1195"/>
        <end position="1222"/>
    </location>
</feature>
<evidence type="ECO:0000256" key="2">
    <source>
        <dbReference type="SAM" id="Coils"/>
    </source>
</evidence>
<dbReference type="PANTHER" id="PTHR30604">
    <property type="entry name" value="PROTEIN TRANSPORT PROTEIN HOFQ"/>
    <property type="match status" value="1"/>
</dbReference>
<sequence>MEEATLGRVIGLIACSSLVAAALWLTNLATTTRTLSAGNAPRTEQQAIAARDAFKRGKELYLRGRYEEAIPLLLSSSVNNSELNLAERQVAAEYLSRARQRTSGSPVASRSTSADESSIRSQSPEGSSLPAGVDEAAKTRVERLMSQAKVAAQQGRTKDATTLATQAFQISREARLKFSKGEVSPGEFLAMLQDGTSAKADQMAWAEPSTPAPKSEIQLTSGQTPDWASLTAEEEASSPAVKGLTGSSAKAQAEALVTSARNDIRAGDYDAARKKALSAMELKVSYGLFDDRPELVIADLDRKQGTTTVTGAATKPTVTMASEQRPEEAASQRATALILEAREAMQAGQYTVAKAKATEAQKLGASYKLFDDRPELILSEIETRSQSAAKIAQASAAQDAPKSNADNTAKAQVTQLLVEARSALKGGLIEEARRKAMEAEKLASASKVTYQLFEDRPEIVIADAARMATRGNNAASGAAVADHDPAVIKARTEASELLKQARNALAAGQVEKARALATKAEAMNVAYEVFADTPDAVLADIEAESATMMASRTKVQPAGATVPAGETKSAAVDLARADQTPAASPWEDDSQAPAPIAAAQGLSAIDLYNRGMFELNRGNREAAYQAFSQAYESGQKLDRFRAQRLRDYMRELAPKGGRDVQMVNHQTESGPALTEGGVIDDAAKAKSLQFDRLRTETLSTIFKAEQLREKDPETALQMIDRQLATIESSELSPESMAQLQSSLGKTRVSLTNEIEQRKPNLDQKRHNEEVLARIKGSTETKIRIEQEYAKLVEEFNELFKQKRFAEAEVVAKKAKELNPSEPTSETLIYKSRYARRNEINAQLKDRKDESHWKMFNDVEQAMLVNVGDENPVAYPENWKDLSARRSKFGTDNRKRTDAELKIQESLNRAVSLHEDNVPLGEVIKKISAMTDINIVIDPRGVEEEGATTDALVSIDVDGIPLKSVLNLILERFNLAYMIQDDVLKITSRLRQQGQMIAVTYPVADLVVPIPNFATGVGVGMNNVDPRNGSLNQAAGSMMSVPAGMGGMGGQSMAQVAPNVAGGLNQVGSNPRAPQQPTQSTDYDTLIELITRTIAPDSWEQVGGPASIQRFETTLSLVIRQTQAVHEEITDLLKQLRRLQDLQVTVEVRFVTVSDSFFERIGVDFDFNVNSTVGGPETDNQGLPLPPFGAVQLPTQGASTTNTAGTTGTTGTQGQQAQQGQQALAGAGLFGTQPTRNTIQRSSYQKGGTIVGLGSQNSFTPDLDIPFRQGSFDIGVPDFGGFDPTAGITTGLAILSDLEAFFFIQAAQGDSRSNLLFAPKLTLFNGQTATVSDTVNRFFVTGYNTTVGVGAAIQTPQIQQFPEGVSLTVTAVISADRRYVRLTIIPNFTSITDVQTFSTASGVTGNQAQAGGAGGQAFGGVQAGGNQQVGGGQQNFGFGGIGGFGGSAPIANQASRVTMGQVNQNGNNQNGNNQNGQVQQPAQVVQLPVVEQVTVLTTVSVPDGGTVLLGGVKRLREGRNMAGVPILNKIPYVSRLFKNSGVGRETESLMLMVTPRIVIQEEEEELLGVEID</sequence>
<organism evidence="5 6">
    <name type="scientific">Planctopirus hydrillae</name>
    <dbReference type="NCBI Taxonomy" id="1841610"/>
    <lineage>
        <taxon>Bacteria</taxon>
        <taxon>Pseudomonadati</taxon>
        <taxon>Planctomycetota</taxon>
        <taxon>Planctomycetia</taxon>
        <taxon>Planctomycetales</taxon>
        <taxon>Planctomycetaceae</taxon>
        <taxon>Planctopirus</taxon>
    </lineage>
</organism>
<dbReference type="EMBL" id="LYDR01000127">
    <property type="protein sequence ID" value="ODA29572.1"/>
    <property type="molecule type" value="Genomic_DNA"/>
</dbReference>
<proteinExistence type="inferred from homology"/>
<feature type="domain" description="Type II/III secretion system secretin-like" evidence="4">
    <location>
        <begin position="1306"/>
        <end position="1398"/>
    </location>
</feature>
<feature type="domain" description="Type II/III secretion system secretin-like" evidence="4">
    <location>
        <begin position="1452"/>
        <end position="1557"/>
    </location>
</feature>
<dbReference type="Proteomes" id="UP000094828">
    <property type="component" value="Unassembled WGS sequence"/>
</dbReference>
<protein>
    <recommendedName>
        <fullName evidence="4">Type II/III secretion system secretin-like domain-containing protein</fullName>
    </recommendedName>
</protein>
<evidence type="ECO:0000256" key="1">
    <source>
        <dbReference type="RuleBase" id="RU004003"/>
    </source>
</evidence>
<dbReference type="GO" id="GO:0009306">
    <property type="term" value="P:protein secretion"/>
    <property type="evidence" value="ECO:0007669"/>
    <property type="project" value="InterPro"/>
</dbReference>
<feature type="compositionally biased region" description="Polar residues" evidence="3">
    <location>
        <begin position="101"/>
        <end position="126"/>
    </location>
</feature>
<dbReference type="PANTHER" id="PTHR30604:SF1">
    <property type="entry name" value="DNA UTILIZATION PROTEIN HOFQ"/>
    <property type="match status" value="1"/>
</dbReference>
<comment type="caution">
    <text evidence="5">The sequence shown here is derived from an EMBL/GenBank/DDBJ whole genome shotgun (WGS) entry which is preliminary data.</text>
</comment>
<feature type="coiled-coil region" evidence="2">
    <location>
        <begin position="781"/>
        <end position="808"/>
    </location>
</feature>
<evidence type="ECO:0000313" key="5">
    <source>
        <dbReference type="EMBL" id="ODA29572.1"/>
    </source>
</evidence>
<evidence type="ECO:0000259" key="4">
    <source>
        <dbReference type="Pfam" id="PF00263"/>
    </source>
</evidence>
<name>A0A1C3E8K9_9PLAN</name>
<dbReference type="InterPro" id="IPR004846">
    <property type="entry name" value="T2SS/T3SS_dom"/>
</dbReference>
<gene>
    <name evidence="5" type="ORF">A6X21_07790</name>
</gene>
<comment type="similarity">
    <text evidence="1">Belongs to the bacterial secretin family.</text>
</comment>
<dbReference type="InterPro" id="IPR051808">
    <property type="entry name" value="Type_IV_pilus_biogenesis"/>
</dbReference>
<reference evidence="5 6" key="1">
    <citation type="submission" date="2016-05" db="EMBL/GenBank/DDBJ databases">
        <title>Genomic and physiological characterization of Planctopirus sp. isolated from fresh water lake.</title>
        <authorList>
            <person name="Subhash Y."/>
            <person name="Ramana C."/>
        </authorList>
    </citation>
    <scope>NUCLEOTIDE SEQUENCE [LARGE SCALE GENOMIC DNA]</scope>
    <source>
        <strain evidence="5 6">JC280</strain>
    </source>
</reference>
<evidence type="ECO:0000256" key="3">
    <source>
        <dbReference type="SAM" id="MobiDB-lite"/>
    </source>
</evidence>
<evidence type="ECO:0000313" key="6">
    <source>
        <dbReference type="Proteomes" id="UP000094828"/>
    </source>
</evidence>
<accession>A0A1C3E8K9</accession>
<keyword evidence="6" id="KW-1185">Reference proteome</keyword>
<dbReference type="STRING" id="1841610.A6X21_07790"/>
<keyword evidence="2" id="KW-0175">Coiled coil</keyword>
<dbReference type="Pfam" id="PF00263">
    <property type="entry name" value="Secretin"/>
    <property type="match status" value="2"/>
</dbReference>
<feature type="region of interest" description="Disordered" evidence="3">
    <location>
        <begin position="101"/>
        <end position="133"/>
    </location>
</feature>